<protein>
    <recommendedName>
        <fullName evidence="9">Orotidine 5'-phosphate decarboxylase</fullName>
        <ecNumber evidence="9">4.1.1.23</ecNumber>
    </recommendedName>
    <alternativeName>
        <fullName evidence="9">OMP decarboxylase</fullName>
        <shortName evidence="9">OMPDCase</shortName>
        <shortName evidence="9">OMPdecase</shortName>
    </alternativeName>
</protein>
<evidence type="ECO:0000256" key="9">
    <source>
        <dbReference type="HAMAP-Rule" id="MF_01200"/>
    </source>
</evidence>
<dbReference type="NCBIfam" id="TIGR01740">
    <property type="entry name" value="pyrF"/>
    <property type="match status" value="1"/>
</dbReference>
<evidence type="ECO:0000256" key="10">
    <source>
        <dbReference type="PIRSR" id="PIRSR614732-1"/>
    </source>
</evidence>
<evidence type="ECO:0000313" key="15">
    <source>
        <dbReference type="Proteomes" id="UP000780768"/>
    </source>
</evidence>
<comment type="caution">
    <text evidence="14">The sequence shown here is derived from an EMBL/GenBank/DDBJ whole genome shotgun (WGS) entry which is preliminary data.</text>
</comment>
<feature type="binding site" evidence="9 11">
    <location>
        <position position="214"/>
    </location>
    <ligand>
        <name>substrate</name>
    </ligand>
</feature>
<accession>A0A921HLP6</accession>
<comment type="catalytic activity">
    <reaction evidence="7 9 12">
        <text>orotidine 5'-phosphate + H(+) = UMP + CO2</text>
        <dbReference type="Rhea" id="RHEA:11596"/>
        <dbReference type="ChEBI" id="CHEBI:15378"/>
        <dbReference type="ChEBI" id="CHEBI:16526"/>
        <dbReference type="ChEBI" id="CHEBI:57538"/>
        <dbReference type="ChEBI" id="CHEBI:57865"/>
        <dbReference type="EC" id="4.1.1.23"/>
    </reaction>
</comment>
<dbReference type="FunFam" id="3.20.20.70:FF:000015">
    <property type="entry name" value="Orotidine 5'-phosphate decarboxylase"/>
    <property type="match status" value="1"/>
</dbReference>
<dbReference type="InterPro" id="IPR011060">
    <property type="entry name" value="RibuloseP-bd_barrel"/>
</dbReference>
<dbReference type="Pfam" id="PF00215">
    <property type="entry name" value="OMPdecase"/>
    <property type="match status" value="1"/>
</dbReference>
<sequence>MVKDKLIVALDFHTKEDALALVDRLGDSVSFYKVGMELFYRVGSSIIEELKKRDKKIFLDLKLHDIPNTVAQGLCSLLYQGVDIMNVHASGGYTMMKTAVDAVRAEAAKMGIEPPKIIAVTILTSINEEDWKGLGQSVSIKDQVIRLAKLTKQAGLDGVVASPQEAKFIREACGEDFLIITPGVRPAGASVDDQSRIATPAKALADGATHLVVGRPIRAAQNPVEAAENILKEMESAIK</sequence>
<keyword evidence="6 9" id="KW-0456">Lyase</keyword>
<reference evidence="14" key="1">
    <citation type="journal article" date="2021" name="PeerJ">
        <title>Extensive microbial diversity within the chicken gut microbiome revealed by metagenomics and culture.</title>
        <authorList>
            <person name="Gilroy R."/>
            <person name="Ravi A."/>
            <person name="Getino M."/>
            <person name="Pursley I."/>
            <person name="Horton D.L."/>
            <person name="Alikhan N.F."/>
            <person name="Baker D."/>
            <person name="Gharbi K."/>
            <person name="Hall N."/>
            <person name="Watson M."/>
            <person name="Adriaenssens E.M."/>
            <person name="Foster-Nyarko E."/>
            <person name="Jarju S."/>
            <person name="Secka A."/>
            <person name="Antonio M."/>
            <person name="Oren A."/>
            <person name="Chaudhuri R.R."/>
            <person name="La Ragione R."/>
            <person name="Hildebrand F."/>
            <person name="Pallen M.J."/>
        </authorList>
    </citation>
    <scope>NUCLEOTIDE SEQUENCE</scope>
    <source>
        <strain evidence="14">7318</strain>
    </source>
</reference>
<comment type="pathway">
    <text evidence="2 9 12">Pyrimidine metabolism; UMP biosynthesis via de novo pathway; UMP from orotate: step 2/2.</text>
</comment>
<dbReference type="SUPFAM" id="SSF51366">
    <property type="entry name" value="Ribulose-phoshate binding barrel"/>
    <property type="match status" value="1"/>
</dbReference>
<feature type="binding site" evidence="9 11">
    <location>
        <position position="185"/>
    </location>
    <ligand>
        <name>substrate</name>
    </ligand>
</feature>
<feature type="active site" description="Proton donor" evidence="9">
    <location>
        <position position="62"/>
    </location>
</feature>
<dbReference type="Gene3D" id="3.20.20.70">
    <property type="entry name" value="Aldolase class I"/>
    <property type="match status" value="1"/>
</dbReference>
<dbReference type="PROSITE" id="PS00156">
    <property type="entry name" value="OMPDECASE"/>
    <property type="match status" value="1"/>
</dbReference>
<dbReference type="AlphaFoldDB" id="A0A921HLP6"/>
<dbReference type="PANTHER" id="PTHR32119:SF2">
    <property type="entry name" value="OROTIDINE 5'-PHOSPHATE DECARBOXYLASE"/>
    <property type="match status" value="1"/>
</dbReference>
<evidence type="ECO:0000259" key="13">
    <source>
        <dbReference type="SMART" id="SM00934"/>
    </source>
</evidence>
<evidence type="ECO:0000256" key="5">
    <source>
        <dbReference type="ARBA" id="ARBA00022975"/>
    </source>
</evidence>
<feature type="active site" description="For OMPdecase activity" evidence="10">
    <location>
        <position position="60"/>
    </location>
</feature>
<evidence type="ECO:0000256" key="2">
    <source>
        <dbReference type="ARBA" id="ARBA00004861"/>
    </source>
</evidence>
<evidence type="ECO:0000313" key="14">
    <source>
        <dbReference type="EMBL" id="HJF84473.1"/>
    </source>
</evidence>
<feature type="active site" description="For OMPdecase activity" evidence="10">
    <location>
        <position position="62"/>
    </location>
</feature>
<evidence type="ECO:0000256" key="8">
    <source>
        <dbReference type="ARBA" id="ARBA00061012"/>
    </source>
</evidence>
<dbReference type="InterPro" id="IPR001754">
    <property type="entry name" value="OMPdeCOase_dom"/>
</dbReference>
<dbReference type="GO" id="GO:0004590">
    <property type="term" value="F:orotidine-5'-phosphate decarboxylase activity"/>
    <property type="evidence" value="ECO:0007669"/>
    <property type="project" value="UniProtKB-UniRule"/>
</dbReference>
<evidence type="ECO:0000256" key="1">
    <source>
        <dbReference type="ARBA" id="ARBA00002356"/>
    </source>
</evidence>
<feature type="domain" description="Orotidine 5'-phosphate decarboxylase" evidence="13">
    <location>
        <begin position="5"/>
        <end position="230"/>
    </location>
</feature>
<feature type="binding site" evidence="9 11">
    <location>
        <position position="194"/>
    </location>
    <ligand>
        <name>substrate</name>
    </ligand>
</feature>
<reference evidence="14" key="2">
    <citation type="submission" date="2021-09" db="EMBL/GenBank/DDBJ databases">
        <authorList>
            <person name="Gilroy R."/>
        </authorList>
    </citation>
    <scope>NUCLEOTIDE SEQUENCE</scope>
    <source>
        <strain evidence="14">7318</strain>
    </source>
</reference>
<feature type="binding site" evidence="9 11">
    <location>
        <position position="124"/>
    </location>
    <ligand>
        <name>substrate</name>
    </ligand>
</feature>
<evidence type="ECO:0000256" key="11">
    <source>
        <dbReference type="PIRSR" id="PIRSR614732-2"/>
    </source>
</evidence>
<comment type="subunit">
    <text evidence="3 9">Homodimer.</text>
</comment>
<dbReference type="InterPro" id="IPR013785">
    <property type="entry name" value="Aldolase_TIM"/>
</dbReference>
<keyword evidence="4 9" id="KW-0210">Decarboxylase</keyword>
<dbReference type="GO" id="GO:0006207">
    <property type="term" value="P:'de novo' pyrimidine nucleobase biosynthetic process"/>
    <property type="evidence" value="ECO:0007669"/>
    <property type="project" value="InterPro"/>
</dbReference>
<feature type="binding site" evidence="9">
    <location>
        <begin position="60"/>
        <end position="69"/>
    </location>
    <ligand>
        <name>substrate</name>
    </ligand>
</feature>
<evidence type="ECO:0000256" key="6">
    <source>
        <dbReference type="ARBA" id="ARBA00023239"/>
    </source>
</evidence>
<organism evidence="14 15">
    <name type="scientific">Megamonas hypermegale</name>
    <dbReference type="NCBI Taxonomy" id="158847"/>
    <lineage>
        <taxon>Bacteria</taxon>
        <taxon>Bacillati</taxon>
        <taxon>Bacillota</taxon>
        <taxon>Negativicutes</taxon>
        <taxon>Selenomonadales</taxon>
        <taxon>Selenomonadaceae</taxon>
        <taxon>Megamonas</taxon>
    </lineage>
</organism>
<feature type="active site" description="For OMPdecase activity" evidence="10">
    <location>
        <position position="65"/>
    </location>
</feature>
<name>A0A921HLP6_9FIRM</name>
<dbReference type="Proteomes" id="UP000780768">
    <property type="component" value="Unassembled WGS sequence"/>
</dbReference>
<keyword evidence="5 9" id="KW-0665">Pyrimidine biosynthesis</keyword>
<proteinExistence type="inferred from homology"/>
<dbReference type="SMART" id="SM00934">
    <property type="entry name" value="OMPdecase"/>
    <property type="match status" value="1"/>
</dbReference>
<dbReference type="GO" id="GO:0044205">
    <property type="term" value="P:'de novo' UMP biosynthetic process"/>
    <property type="evidence" value="ECO:0007669"/>
    <property type="project" value="UniProtKB-UniRule"/>
</dbReference>
<gene>
    <name evidence="9 14" type="primary">pyrF</name>
    <name evidence="14" type="ORF">K8V65_02265</name>
</gene>
<comment type="similarity">
    <text evidence="8 9">Belongs to the OMP decarboxylase family. Type 1 subfamily.</text>
</comment>
<dbReference type="RefSeq" id="WP_303691205.1">
    <property type="nucleotide sequence ID" value="NZ_CAKMHU010000001.1"/>
</dbReference>
<dbReference type="PANTHER" id="PTHR32119">
    <property type="entry name" value="OROTIDINE 5'-PHOSPHATE DECARBOXYLASE"/>
    <property type="match status" value="1"/>
</dbReference>
<evidence type="ECO:0000256" key="7">
    <source>
        <dbReference type="ARBA" id="ARBA00049157"/>
    </source>
</evidence>
<dbReference type="HAMAP" id="MF_01200_B">
    <property type="entry name" value="OMPdecase_type1_B"/>
    <property type="match status" value="1"/>
</dbReference>
<feature type="binding site" evidence="9 11">
    <location>
        <position position="33"/>
    </location>
    <ligand>
        <name>substrate</name>
    </ligand>
</feature>
<dbReference type="GO" id="GO:0005829">
    <property type="term" value="C:cytosol"/>
    <property type="evidence" value="ECO:0007669"/>
    <property type="project" value="TreeGrafter"/>
</dbReference>
<comment type="function">
    <text evidence="1 9">Catalyzes the decarboxylation of orotidine 5'-monophosphate (OMP) to uridine 5'-monophosphate (UMP).</text>
</comment>
<evidence type="ECO:0000256" key="12">
    <source>
        <dbReference type="RuleBase" id="RU000512"/>
    </source>
</evidence>
<dbReference type="InterPro" id="IPR014732">
    <property type="entry name" value="OMPdecase"/>
</dbReference>
<dbReference type="EC" id="4.1.1.23" evidence="9"/>
<evidence type="ECO:0000256" key="3">
    <source>
        <dbReference type="ARBA" id="ARBA00011738"/>
    </source>
</evidence>
<dbReference type="EMBL" id="DYVR01000065">
    <property type="protein sequence ID" value="HJF84473.1"/>
    <property type="molecule type" value="Genomic_DNA"/>
</dbReference>
<dbReference type="InterPro" id="IPR018089">
    <property type="entry name" value="OMPdecase_AS"/>
</dbReference>
<dbReference type="CDD" id="cd04725">
    <property type="entry name" value="OMP_decarboxylase_like"/>
    <property type="match status" value="1"/>
</dbReference>
<evidence type="ECO:0000256" key="4">
    <source>
        <dbReference type="ARBA" id="ARBA00022793"/>
    </source>
</evidence>
<feature type="binding site" evidence="9 11">
    <location>
        <position position="215"/>
    </location>
    <ligand>
        <name>substrate</name>
    </ligand>
</feature>
<dbReference type="NCBIfam" id="NF001273">
    <property type="entry name" value="PRK00230.1"/>
    <property type="match status" value="1"/>
</dbReference>
<feature type="binding site" evidence="9 11">
    <location>
        <position position="11"/>
    </location>
    <ligand>
        <name>substrate</name>
    </ligand>
</feature>
<dbReference type="InterPro" id="IPR047596">
    <property type="entry name" value="OMPdecase_bac"/>
</dbReference>